<feature type="transmembrane region" description="Helical" evidence="9">
    <location>
        <begin position="21"/>
        <end position="40"/>
    </location>
</feature>
<keyword evidence="3" id="KW-1003">Cell membrane</keyword>
<evidence type="ECO:0000256" key="1">
    <source>
        <dbReference type="ARBA" id="ARBA00004651"/>
    </source>
</evidence>
<dbReference type="InterPro" id="IPR039421">
    <property type="entry name" value="Type_1_exporter"/>
</dbReference>
<dbReference type="Gene3D" id="3.40.50.300">
    <property type="entry name" value="P-loop containing nucleotide triphosphate hydrolases"/>
    <property type="match status" value="1"/>
</dbReference>
<evidence type="ECO:0000256" key="2">
    <source>
        <dbReference type="ARBA" id="ARBA00022448"/>
    </source>
</evidence>
<feature type="domain" description="ABC transporter" evidence="10">
    <location>
        <begin position="337"/>
        <end position="572"/>
    </location>
</feature>
<dbReference type="SUPFAM" id="SSF90123">
    <property type="entry name" value="ABC transporter transmembrane region"/>
    <property type="match status" value="1"/>
</dbReference>
<dbReference type="InterPro" id="IPR027417">
    <property type="entry name" value="P-loop_NTPase"/>
</dbReference>
<dbReference type="SUPFAM" id="SSF52540">
    <property type="entry name" value="P-loop containing nucleoside triphosphate hydrolases"/>
    <property type="match status" value="1"/>
</dbReference>
<dbReference type="FunFam" id="3.40.50.300:FF:000221">
    <property type="entry name" value="Multidrug ABC transporter ATP-binding protein"/>
    <property type="match status" value="1"/>
</dbReference>
<dbReference type="Proteomes" id="UP000318521">
    <property type="component" value="Unassembled WGS sequence"/>
</dbReference>
<dbReference type="GO" id="GO:0005524">
    <property type="term" value="F:ATP binding"/>
    <property type="evidence" value="ECO:0007669"/>
    <property type="project" value="UniProtKB-KW"/>
</dbReference>
<dbReference type="FunFam" id="1.20.1560.10:FF:000011">
    <property type="entry name" value="Multidrug ABC transporter ATP-binding protein"/>
    <property type="match status" value="1"/>
</dbReference>
<dbReference type="GO" id="GO:0015421">
    <property type="term" value="F:ABC-type oligopeptide transporter activity"/>
    <property type="evidence" value="ECO:0007669"/>
    <property type="project" value="TreeGrafter"/>
</dbReference>
<dbReference type="GO" id="GO:0016887">
    <property type="term" value="F:ATP hydrolysis activity"/>
    <property type="evidence" value="ECO:0007669"/>
    <property type="project" value="InterPro"/>
</dbReference>
<protein>
    <submittedName>
        <fullName evidence="12">ABC transporter ATP-binding protein</fullName>
    </submittedName>
</protein>
<reference evidence="12 13" key="1">
    <citation type="submission" date="2019-07" db="EMBL/GenBank/DDBJ databases">
        <authorList>
            <person name="Park Y.J."/>
            <person name="Jeong S.E."/>
            <person name="Jung H.S."/>
        </authorList>
    </citation>
    <scope>NUCLEOTIDE SEQUENCE [LARGE SCALE GENOMIC DNA]</scope>
    <source>
        <strain evidence="13">P16(2019)</strain>
    </source>
</reference>
<dbReference type="PROSITE" id="PS00211">
    <property type="entry name" value="ABC_TRANSPORTER_1"/>
    <property type="match status" value="1"/>
</dbReference>
<dbReference type="PROSITE" id="PS50893">
    <property type="entry name" value="ABC_TRANSPORTER_2"/>
    <property type="match status" value="1"/>
</dbReference>
<dbReference type="InterPro" id="IPR003593">
    <property type="entry name" value="AAA+_ATPase"/>
</dbReference>
<dbReference type="EMBL" id="VLXZ01000022">
    <property type="protein sequence ID" value="TSB44684.1"/>
    <property type="molecule type" value="Genomic_DNA"/>
</dbReference>
<evidence type="ECO:0000256" key="9">
    <source>
        <dbReference type="SAM" id="Phobius"/>
    </source>
</evidence>
<keyword evidence="2" id="KW-0813">Transport</keyword>
<gene>
    <name evidence="12" type="ORF">FN960_20215</name>
</gene>
<dbReference type="InterPro" id="IPR011527">
    <property type="entry name" value="ABC1_TM_dom"/>
</dbReference>
<feature type="transmembrane region" description="Helical" evidence="9">
    <location>
        <begin position="60"/>
        <end position="89"/>
    </location>
</feature>
<dbReference type="Pfam" id="PF00005">
    <property type="entry name" value="ABC_tran"/>
    <property type="match status" value="1"/>
</dbReference>
<dbReference type="AlphaFoldDB" id="A0A553ZT77"/>
<dbReference type="InterPro" id="IPR017871">
    <property type="entry name" value="ABC_transporter-like_CS"/>
</dbReference>
<evidence type="ECO:0000256" key="6">
    <source>
        <dbReference type="ARBA" id="ARBA00022840"/>
    </source>
</evidence>
<dbReference type="GO" id="GO:0005886">
    <property type="term" value="C:plasma membrane"/>
    <property type="evidence" value="ECO:0007669"/>
    <property type="project" value="UniProtKB-SubCell"/>
</dbReference>
<evidence type="ECO:0000313" key="13">
    <source>
        <dbReference type="Proteomes" id="UP000318521"/>
    </source>
</evidence>
<keyword evidence="8 9" id="KW-0472">Membrane</keyword>
<evidence type="ECO:0000256" key="3">
    <source>
        <dbReference type="ARBA" id="ARBA00022475"/>
    </source>
</evidence>
<keyword evidence="13" id="KW-1185">Reference proteome</keyword>
<dbReference type="PROSITE" id="PS50929">
    <property type="entry name" value="ABC_TM1F"/>
    <property type="match status" value="1"/>
</dbReference>
<keyword evidence="5" id="KW-0547">Nucleotide-binding</keyword>
<dbReference type="Pfam" id="PF00664">
    <property type="entry name" value="ABC_membrane"/>
    <property type="match status" value="1"/>
</dbReference>
<dbReference type="Gene3D" id="1.20.1560.10">
    <property type="entry name" value="ABC transporter type 1, transmembrane domain"/>
    <property type="match status" value="1"/>
</dbReference>
<evidence type="ECO:0000256" key="7">
    <source>
        <dbReference type="ARBA" id="ARBA00022989"/>
    </source>
</evidence>
<evidence type="ECO:0000256" key="8">
    <source>
        <dbReference type="ARBA" id="ARBA00023136"/>
    </source>
</evidence>
<feature type="domain" description="ABC transmembrane type-1" evidence="11">
    <location>
        <begin position="21"/>
        <end position="304"/>
    </location>
</feature>
<organism evidence="12 13">
    <name type="scientific">Alkalicoccobacillus porphyridii</name>
    <dbReference type="NCBI Taxonomy" id="2597270"/>
    <lineage>
        <taxon>Bacteria</taxon>
        <taxon>Bacillati</taxon>
        <taxon>Bacillota</taxon>
        <taxon>Bacilli</taxon>
        <taxon>Bacillales</taxon>
        <taxon>Bacillaceae</taxon>
        <taxon>Alkalicoccobacillus</taxon>
    </lineage>
</organism>
<dbReference type="SMART" id="SM00382">
    <property type="entry name" value="AAA"/>
    <property type="match status" value="1"/>
</dbReference>
<accession>A0A553ZT77</accession>
<evidence type="ECO:0000256" key="4">
    <source>
        <dbReference type="ARBA" id="ARBA00022692"/>
    </source>
</evidence>
<feature type="transmembrane region" description="Helical" evidence="9">
    <location>
        <begin position="248"/>
        <end position="269"/>
    </location>
</feature>
<feature type="transmembrane region" description="Helical" evidence="9">
    <location>
        <begin position="134"/>
        <end position="157"/>
    </location>
</feature>
<feature type="transmembrane region" description="Helical" evidence="9">
    <location>
        <begin position="281"/>
        <end position="301"/>
    </location>
</feature>
<proteinExistence type="predicted"/>
<keyword evidence="6 12" id="KW-0067">ATP-binding</keyword>
<dbReference type="OrthoDB" id="9770415at2"/>
<evidence type="ECO:0000259" key="11">
    <source>
        <dbReference type="PROSITE" id="PS50929"/>
    </source>
</evidence>
<dbReference type="InterPro" id="IPR003439">
    <property type="entry name" value="ABC_transporter-like_ATP-bd"/>
</dbReference>
<dbReference type="RefSeq" id="WP_143850680.1">
    <property type="nucleotide sequence ID" value="NZ_VLXZ01000022.1"/>
</dbReference>
<comment type="subcellular location">
    <subcellularLocation>
        <location evidence="1">Cell membrane</location>
        <topology evidence="1">Multi-pass membrane protein</topology>
    </subcellularLocation>
</comment>
<evidence type="ECO:0000313" key="12">
    <source>
        <dbReference type="EMBL" id="TSB44684.1"/>
    </source>
</evidence>
<evidence type="ECO:0000259" key="10">
    <source>
        <dbReference type="PROSITE" id="PS50893"/>
    </source>
</evidence>
<dbReference type="CDD" id="cd18541">
    <property type="entry name" value="ABC_6TM_TmrB_like"/>
    <property type="match status" value="1"/>
</dbReference>
<sequence>MFRVFGQLSWFFKEEWKRYTIAIILLIIVSFIDLMPARLLGLLVDDFQLGSLTLERGAMYAGILLLITFMSYGLTYIWMSKLFGGALVVERKLRSKFMNHLLRMDVPFYEKRKTGDLMAQGTNDLKAVSMTAGFGILTLVDSVVFMLIILGAMIILVDWKLTLAAVLPLPLIGIMISILGIQIHARFTKAQEAFGSLNGRVLESVAGMRVIRAFRKERQDENKFNSMSEDVYKRNLEVAKIESFFEPVVNIVVALSYVIGLGYGSYLVFAQQITLGQLITFNVYLGMMIWPMFAIGELINIMQRGGASLQRVNQTLSVDQAVKEPKQPVATEDSASILFDQLSFSYPTSELNQLEDLCLEIQSGETIGIVGKTGSGKSTLIKQLLKYYPSGKGVLTVGEQPIGKQTKSQVREKIGYVPQDHILFSKTVRENILFGHSNATDAELDEAIRISAFEQDLDFLPDGLDTLVGENGVSLSGGQKQRISIARALIANPPILILDDSLSAVDAKTEAKIVKMLREVREGQTTIITAHRMSAVEQADQIIVLDEGHKAELGTHKELMANQGWYYEQVQQQTRGMEQEVR</sequence>
<dbReference type="PANTHER" id="PTHR43394:SF1">
    <property type="entry name" value="ATP-BINDING CASSETTE SUB-FAMILY B MEMBER 10, MITOCHONDRIAL"/>
    <property type="match status" value="1"/>
</dbReference>
<feature type="transmembrane region" description="Helical" evidence="9">
    <location>
        <begin position="163"/>
        <end position="181"/>
    </location>
</feature>
<keyword evidence="7 9" id="KW-1133">Transmembrane helix</keyword>
<dbReference type="PANTHER" id="PTHR43394">
    <property type="entry name" value="ATP-DEPENDENT PERMEASE MDL1, MITOCHONDRIAL"/>
    <property type="match status" value="1"/>
</dbReference>
<evidence type="ECO:0000256" key="5">
    <source>
        <dbReference type="ARBA" id="ARBA00022741"/>
    </source>
</evidence>
<name>A0A553ZT77_9BACI</name>
<comment type="caution">
    <text evidence="12">The sequence shown here is derived from an EMBL/GenBank/DDBJ whole genome shotgun (WGS) entry which is preliminary data.</text>
</comment>
<keyword evidence="4 9" id="KW-0812">Transmembrane</keyword>
<dbReference type="InterPro" id="IPR036640">
    <property type="entry name" value="ABC1_TM_sf"/>
</dbReference>